<evidence type="ECO:0000256" key="8">
    <source>
        <dbReference type="SAM" id="Phobius"/>
    </source>
</evidence>
<keyword evidence="5 8" id="KW-1133">Transmembrane helix</keyword>
<keyword evidence="4 8" id="KW-0812">Transmembrane</keyword>
<dbReference type="GO" id="GO:0005886">
    <property type="term" value="C:plasma membrane"/>
    <property type="evidence" value="ECO:0007669"/>
    <property type="project" value="UniProtKB-SubCell"/>
</dbReference>
<feature type="domain" description="ABC3 transporter permease C-terminal" evidence="9">
    <location>
        <begin position="258"/>
        <end position="365"/>
    </location>
</feature>
<reference evidence="11 12" key="1">
    <citation type="submission" date="2020-08" db="EMBL/GenBank/DDBJ databases">
        <title>Sequencing the genomes of 1000 actinobacteria strains.</title>
        <authorList>
            <person name="Klenk H.-P."/>
        </authorList>
    </citation>
    <scope>NUCLEOTIDE SEQUENCE [LARGE SCALE GENOMIC DNA]</scope>
    <source>
        <strain evidence="11 12">DSM 44598</strain>
    </source>
</reference>
<dbReference type="Proteomes" id="UP000579647">
    <property type="component" value="Unassembled WGS sequence"/>
</dbReference>
<protein>
    <submittedName>
        <fullName evidence="11">Putative ABC transport system permease protein</fullName>
    </submittedName>
</protein>
<feature type="transmembrane region" description="Helical" evidence="8">
    <location>
        <begin position="331"/>
        <end position="357"/>
    </location>
</feature>
<evidence type="ECO:0000313" key="12">
    <source>
        <dbReference type="Proteomes" id="UP000579647"/>
    </source>
</evidence>
<evidence type="ECO:0000256" key="1">
    <source>
        <dbReference type="ARBA" id="ARBA00004651"/>
    </source>
</evidence>
<dbReference type="RefSeq" id="WP_184365896.1">
    <property type="nucleotide sequence ID" value="NZ_BAAAKM010000050.1"/>
</dbReference>
<sequence>MFVALRDIRFAKGRFALMGSVVALITVLIVLLSGLTAGLADQSTSAVRNLPADRVAFGASGDGAPEESYADSTVTRAQLDVWTGAEGVEWAEPVGITQSRVELEDGNGTAAALFGVSSDGRLAPEGLVPGGGLVVSEVIAEDLGTTTGDTVTVAGTELTVSAVAPTEHYSHLPAVWTDIEVWQGIDPRVRHAEGHDAPIANVIASRIDSQASPEAVTEAEEGAVDEEADTVSTTLSGSLQAIGSFSSENSSLVTMQGFLYAISALVIGAFLTVWTIQRSGDIAILKALGGSTRYLLRDALAQALIVLLLGTAVGGAAGVGLGALAASVLPFALTAATTLGPVAAMVALGMLGAVLAVRRITSVDPLTALGGVR</sequence>
<dbReference type="PANTHER" id="PTHR43738:SF1">
    <property type="entry name" value="HEMIN TRANSPORT SYSTEM PERMEASE PROTEIN HRTB-RELATED"/>
    <property type="match status" value="1"/>
</dbReference>
<comment type="caution">
    <text evidence="11">The sequence shown here is derived from an EMBL/GenBank/DDBJ whole genome shotgun (WGS) entry which is preliminary data.</text>
</comment>
<evidence type="ECO:0000259" key="9">
    <source>
        <dbReference type="Pfam" id="PF02687"/>
    </source>
</evidence>
<feature type="transmembrane region" description="Helical" evidence="8">
    <location>
        <begin position="257"/>
        <end position="276"/>
    </location>
</feature>
<keyword evidence="2" id="KW-0813">Transport</keyword>
<dbReference type="PANTHER" id="PTHR43738">
    <property type="entry name" value="ABC TRANSPORTER, MEMBRANE PROTEIN"/>
    <property type="match status" value="1"/>
</dbReference>
<evidence type="ECO:0000256" key="6">
    <source>
        <dbReference type="ARBA" id="ARBA00023136"/>
    </source>
</evidence>
<dbReference type="InterPro" id="IPR025857">
    <property type="entry name" value="MacB_PCD"/>
</dbReference>
<evidence type="ECO:0000256" key="3">
    <source>
        <dbReference type="ARBA" id="ARBA00022475"/>
    </source>
</evidence>
<evidence type="ECO:0000256" key="2">
    <source>
        <dbReference type="ARBA" id="ARBA00022448"/>
    </source>
</evidence>
<evidence type="ECO:0000256" key="5">
    <source>
        <dbReference type="ARBA" id="ARBA00022989"/>
    </source>
</evidence>
<keyword evidence="3" id="KW-1003">Cell membrane</keyword>
<evidence type="ECO:0000259" key="10">
    <source>
        <dbReference type="Pfam" id="PF12704"/>
    </source>
</evidence>
<comment type="subcellular location">
    <subcellularLocation>
        <location evidence="1">Cell membrane</location>
        <topology evidence="1">Multi-pass membrane protein</topology>
    </subcellularLocation>
</comment>
<keyword evidence="12" id="KW-1185">Reference proteome</keyword>
<dbReference type="InterPro" id="IPR051125">
    <property type="entry name" value="ABC-4/HrtB_transporter"/>
</dbReference>
<organism evidence="11 12">
    <name type="scientific">Nocardiopsis metallicus</name>
    <dbReference type="NCBI Taxonomy" id="179819"/>
    <lineage>
        <taxon>Bacteria</taxon>
        <taxon>Bacillati</taxon>
        <taxon>Actinomycetota</taxon>
        <taxon>Actinomycetes</taxon>
        <taxon>Streptosporangiales</taxon>
        <taxon>Nocardiopsidaceae</taxon>
        <taxon>Nocardiopsis</taxon>
    </lineage>
</organism>
<accession>A0A840WKS0</accession>
<gene>
    <name evidence="11" type="ORF">HNR07_003582</name>
</gene>
<name>A0A840WKS0_9ACTN</name>
<evidence type="ECO:0000256" key="4">
    <source>
        <dbReference type="ARBA" id="ARBA00022692"/>
    </source>
</evidence>
<comment type="similarity">
    <text evidence="7">Belongs to the ABC-4 integral membrane protein family.</text>
</comment>
<feature type="transmembrane region" description="Helical" evidence="8">
    <location>
        <begin position="303"/>
        <end position="325"/>
    </location>
</feature>
<dbReference type="Pfam" id="PF02687">
    <property type="entry name" value="FtsX"/>
    <property type="match status" value="1"/>
</dbReference>
<evidence type="ECO:0000256" key="7">
    <source>
        <dbReference type="ARBA" id="ARBA00038076"/>
    </source>
</evidence>
<proteinExistence type="inferred from homology"/>
<feature type="domain" description="MacB-like periplasmic core" evidence="10">
    <location>
        <begin position="22"/>
        <end position="219"/>
    </location>
</feature>
<evidence type="ECO:0000313" key="11">
    <source>
        <dbReference type="EMBL" id="MBB5492445.1"/>
    </source>
</evidence>
<dbReference type="InterPro" id="IPR003838">
    <property type="entry name" value="ABC3_permease_C"/>
</dbReference>
<dbReference type="Pfam" id="PF12704">
    <property type="entry name" value="MacB_PCD"/>
    <property type="match status" value="1"/>
</dbReference>
<dbReference type="EMBL" id="JACHDO010000001">
    <property type="protein sequence ID" value="MBB5492445.1"/>
    <property type="molecule type" value="Genomic_DNA"/>
</dbReference>
<keyword evidence="6 8" id="KW-0472">Membrane</keyword>
<dbReference type="AlphaFoldDB" id="A0A840WKS0"/>